<proteinExistence type="predicted"/>
<name>A0A517T047_9BACT</name>
<evidence type="ECO:0000313" key="3">
    <source>
        <dbReference type="Proteomes" id="UP000315003"/>
    </source>
</evidence>
<feature type="region of interest" description="Disordered" evidence="1">
    <location>
        <begin position="38"/>
        <end position="63"/>
    </location>
</feature>
<keyword evidence="3" id="KW-1185">Reference proteome</keyword>
<gene>
    <name evidence="2" type="ORF">SV7mr_43160</name>
</gene>
<protein>
    <submittedName>
        <fullName evidence="2">Uncharacterized protein</fullName>
    </submittedName>
</protein>
<dbReference type="EMBL" id="CP036272">
    <property type="protein sequence ID" value="QDT61776.1"/>
    <property type="molecule type" value="Genomic_DNA"/>
</dbReference>
<dbReference type="Proteomes" id="UP000315003">
    <property type="component" value="Chromosome"/>
</dbReference>
<evidence type="ECO:0000256" key="1">
    <source>
        <dbReference type="SAM" id="MobiDB-lite"/>
    </source>
</evidence>
<reference evidence="2 3" key="1">
    <citation type="submission" date="2019-02" db="EMBL/GenBank/DDBJ databases">
        <title>Deep-cultivation of Planctomycetes and their phenomic and genomic characterization uncovers novel biology.</title>
        <authorList>
            <person name="Wiegand S."/>
            <person name="Jogler M."/>
            <person name="Boedeker C."/>
            <person name="Pinto D."/>
            <person name="Vollmers J."/>
            <person name="Rivas-Marin E."/>
            <person name="Kohn T."/>
            <person name="Peeters S.H."/>
            <person name="Heuer A."/>
            <person name="Rast P."/>
            <person name="Oberbeckmann S."/>
            <person name="Bunk B."/>
            <person name="Jeske O."/>
            <person name="Meyerdierks A."/>
            <person name="Storesund J.E."/>
            <person name="Kallscheuer N."/>
            <person name="Luecker S."/>
            <person name="Lage O.M."/>
            <person name="Pohl T."/>
            <person name="Merkel B.J."/>
            <person name="Hornburger P."/>
            <person name="Mueller R.-W."/>
            <person name="Bruemmer F."/>
            <person name="Labrenz M."/>
            <person name="Spormann A.M."/>
            <person name="Op den Camp H."/>
            <person name="Overmann J."/>
            <person name="Amann R."/>
            <person name="Jetten M.S.M."/>
            <person name="Mascher T."/>
            <person name="Medema M.H."/>
            <person name="Devos D.P."/>
            <person name="Kaster A.-K."/>
            <person name="Ovreas L."/>
            <person name="Rohde M."/>
            <person name="Galperin M.Y."/>
            <person name="Jogler C."/>
        </authorList>
    </citation>
    <scope>NUCLEOTIDE SEQUENCE [LARGE SCALE GENOMIC DNA]</scope>
    <source>
        <strain evidence="2 3">SV_7m_r</strain>
    </source>
</reference>
<accession>A0A517T047</accession>
<evidence type="ECO:0000313" key="2">
    <source>
        <dbReference type="EMBL" id="QDT61776.1"/>
    </source>
</evidence>
<organism evidence="2 3">
    <name type="scientific">Stieleria bergensis</name>
    <dbReference type="NCBI Taxonomy" id="2528025"/>
    <lineage>
        <taxon>Bacteria</taxon>
        <taxon>Pseudomonadati</taxon>
        <taxon>Planctomycetota</taxon>
        <taxon>Planctomycetia</taxon>
        <taxon>Pirellulales</taxon>
        <taxon>Pirellulaceae</taxon>
        <taxon>Stieleria</taxon>
    </lineage>
</organism>
<dbReference type="AlphaFoldDB" id="A0A517T047"/>
<dbReference type="OrthoDB" id="282900at2"/>
<dbReference type="RefSeq" id="WP_145276070.1">
    <property type="nucleotide sequence ID" value="NZ_CP036272.1"/>
</dbReference>
<sequence length="151" mass="16122">MTAIAIEQAPGSLVRNPLVGTSLTAECLADWSDSQSAWSDAEPAAQTKSSPAESIQAKAESIQAKAESIQAKAGPSQCFSDPPALAASPSMENCDALLVSLASRRIIVARRGQRVCLWSAERFCRPLRSIKPGEKVFYNGQLDTVRAIAIY</sequence>